<dbReference type="RefSeq" id="WP_229974198.1">
    <property type="nucleotide sequence ID" value="NZ_CP087133.1"/>
</dbReference>
<accession>A0AAJ2SAL2</accession>
<organism evidence="3 4">
    <name type="scientific">Flavobacterium flavipigmentatum</name>
    <dbReference type="NCBI Taxonomy" id="2893884"/>
    <lineage>
        <taxon>Bacteria</taxon>
        <taxon>Pseudomonadati</taxon>
        <taxon>Bacteroidota</taxon>
        <taxon>Flavobacteriia</taxon>
        <taxon>Flavobacteriales</taxon>
        <taxon>Flavobacteriaceae</taxon>
        <taxon>Flavobacterium</taxon>
    </lineage>
</organism>
<evidence type="ECO:0000313" key="4">
    <source>
        <dbReference type="Proteomes" id="UP001270053"/>
    </source>
</evidence>
<dbReference type="Proteomes" id="UP001270053">
    <property type="component" value="Unassembled WGS sequence"/>
</dbReference>
<dbReference type="EMBL" id="JAWXVH010000024">
    <property type="protein sequence ID" value="MDX6187713.1"/>
    <property type="molecule type" value="Genomic_DNA"/>
</dbReference>
<reference evidence="3 5" key="1">
    <citation type="submission" date="2023-11" db="EMBL/GenBank/DDBJ databases">
        <title>Unpublished Manusciprt.</title>
        <authorList>
            <person name="Saticioglu I.B."/>
            <person name="Ay H."/>
            <person name="Ajmi N."/>
            <person name="Altun S."/>
            <person name="Duman M."/>
        </authorList>
    </citation>
    <scope>NUCLEOTIDE SEQUENCE</scope>
    <source>
        <strain evidence="2 5">Fl-33</strain>
        <strain evidence="3">Fl-77</strain>
    </source>
</reference>
<sequence>MKKDILTMGFEIPGFSNLEKDFSSNISLMDADIIAISPEAISPNGYGWISFSSGGGCYDVSTSARFVENTKHLKKELSDMLELGKTVFLFLNQKQSFSLAINVTSPRKGHNTYNTTSSSNYDFLPINIGKITSASGEKIHFFGNQLFSDFNKKFGHYLTYKAYLENTESSEVIYTGKDKSKVLGSVNRVGSGYLITLPQIEYENEKFIEYDEENDKDIWSKEAISFGNSLIQCLIDIDSKISLESAKTPIPEWANKNEFSTKNALLINESIETNNRKIEEITEKIIQLKDEFAKENKIKDLLFETGTPLEDSVTEALITLGYEAENYNDGVLELDQVIISPEKHRFIGECEGKDTKDINITKFRQLLESLNADFARDEVQEKAFGILFGNPQRLLEPKSRKLDFTEKCKIGAEREKIALVRTSDLFEIIKYLRENENEEFKKNCRDAIYNGLGKIVKFPKIPKQ</sequence>
<dbReference type="AlphaFoldDB" id="A0AAJ2SAL2"/>
<keyword evidence="5" id="KW-1185">Reference proteome</keyword>
<evidence type="ECO:0000313" key="5">
    <source>
        <dbReference type="Proteomes" id="UP001278738"/>
    </source>
</evidence>
<gene>
    <name evidence="2" type="ORF">SGQ18_18310</name>
    <name evidence="3" type="ORF">SGQ44_18330</name>
</gene>
<evidence type="ECO:0000313" key="2">
    <source>
        <dbReference type="EMBL" id="MDX6184109.1"/>
    </source>
</evidence>
<dbReference type="EMBL" id="JAWXVG010000020">
    <property type="protein sequence ID" value="MDX6184109.1"/>
    <property type="molecule type" value="Genomic_DNA"/>
</dbReference>
<name>A0AAJ2SAL2_9FLAO</name>
<dbReference type="Proteomes" id="UP001278738">
    <property type="component" value="Unassembled WGS sequence"/>
</dbReference>
<evidence type="ECO:0000313" key="3">
    <source>
        <dbReference type="EMBL" id="MDX6187713.1"/>
    </source>
</evidence>
<proteinExistence type="predicted"/>
<keyword evidence="1" id="KW-0175">Coiled coil</keyword>
<evidence type="ECO:0000256" key="1">
    <source>
        <dbReference type="SAM" id="Coils"/>
    </source>
</evidence>
<comment type="caution">
    <text evidence="3">The sequence shown here is derived from an EMBL/GenBank/DDBJ whole genome shotgun (WGS) entry which is preliminary data.</text>
</comment>
<feature type="coiled-coil region" evidence="1">
    <location>
        <begin position="271"/>
        <end position="298"/>
    </location>
</feature>
<protein>
    <submittedName>
        <fullName evidence="3">Uncharacterized protein</fullName>
    </submittedName>
</protein>